<protein>
    <submittedName>
        <fullName evidence="7">Holin</fullName>
    </submittedName>
</protein>
<keyword evidence="4 6" id="KW-0472">Membrane</keyword>
<reference evidence="7 8" key="1">
    <citation type="submission" date="2018-08" db="EMBL/GenBank/DDBJ databases">
        <title>Bacillus jemisoniae sp. nov., Bacillus chryseoplanitiae sp. nov., Bacillus resnikiae sp. nov., and Bacillus frankliniae sp. nov., isolated from Viking spacecraft and associated surfaces.</title>
        <authorList>
            <person name="Seuylemezian A."/>
            <person name="Vaishampayan P."/>
        </authorList>
    </citation>
    <scope>NUCLEOTIDE SEQUENCE [LARGE SCALE GENOMIC DNA]</scope>
    <source>
        <strain evidence="7 8">MA001</strain>
    </source>
</reference>
<comment type="caution">
    <text evidence="7">The sequence shown here is derived from an EMBL/GenBank/DDBJ whole genome shotgun (WGS) entry which is preliminary data.</text>
</comment>
<evidence type="ECO:0000256" key="2">
    <source>
        <dbReference type="ARBA" id="ARBA00022692"/>
    </source>
</evidence>
<keyword evidence="3 6" id="KW-1133">Transmembrane helix</keyword>
<dbReference type="InterPro" id="IPR006480">
    <property type="entry name" value="Phage_holin_4_1"/>
</dbReference>
<accession>A0A398AX29</accession>
<proteinExistence type="inferred from homology"/>
<evidence type="ECO:0000256" key="4">
    <source>
        <dbReference type="ARBA" id="ARBA00023136"/>
    </source>
</evidence>
<keyword evidence="8" id="KW-1185">Reference proteome</keyword>
<organism evidence="7 8">
    <name type="scientific">Peribacillus asahii</name>
    <dbReference type="NCBI Taxonomy" id="228899"/>
    <lineage>
        <taxon>Bacteria</taxon>
        <taxon>Bacillati</taxon>
        <taxon>Bacillota</taxon>
        <taxon>Bacilli</taxon>
        <taxon>Bacillales</taxon>
        <taxon>Bacillaceae</taxon>
        <taxon>Peribacillus</taxon>
    </lineage>
</organism>
<feature type="transmembrane region" description="Helical" evidence="6">
    <location>
        <begin position="28"/>
        <end position="50"/>
    </location>
</feature>
<dbReference type="AlphaFoldDB" id="A0A398AX29"/>
<gene>
    <name evidence="7" type="ORF">D1953_18820</name>
</gene>
<sequence>MEHISLLFKLCIACIGGFTSYLFGPMSLLLDTLVLFMIVDYISGMMASAYEGKLSSSFGFIGIFKKIFMLFIVAIAHSLDKFLGGHIIRDVTLYFYLSNELLSIIENAGRLNIPMPEVIKKAVKILKGKSDE</sequence>
<name>A0A398AX29_9BACI</name>
<dbReference type="Proteomes" id="UP000266016">
    <property type="component" value="Unassembled WGS sequence"/>
</dbReference>
<dbReference type="EMBL" id="QWVS01000052">
    <property type="protein sequence ID" value="RID82219.1"/>
    <property type="molecule type" value="Genomic_DNA"/>
</dbReference>
<evidence type="ECO:0000313" key="8">
    <source>
        <dbReference type="Proteomes" id="UP000266016"/>
    </source>
</evidence>
<feature type="transmembrane region" description="Helical" evidence="6">
    <location>
        <begin position="56"/>
        <end position="79"/>
    </location>
</feature>
<dbReference type="Pfam" id="PF05105">
    <property type="entry name" value="Phage_holin_4_1"/>
    <property type="match status" value="1"/>
</dbReference>
<comment type="subcellular location">
    <subcellularLocation>
        <location evidence="1">Membrane</location>
        <topology evidence="1">Multi-pass membrane protein</topology>
    </subcellularLocation>
</comment>
<evidence type="ECO:0000256" key="3">
    <source>
        <dbReference type="ARBA" id="ARBA00022989"/>
    </source>
</evidence>
<evidence type="ECO:0000256" key="6">
    <source>
        <dbReference type="SAM" id="Phobius"/>
    </source>
</evidence>
<dbReference type="NCBIfam" id="TIGR01593">
    <property type="entry name" value="holin_tox_secr"/>
    <property type="match status" value="1"/>
</dbReference>
<comment type="similarity">
    <text evidence="5">Belongs to the bacteriophage holin family. Cp-1 holin subfamily.</text>
</comment>
<evidence type="ECO:0000256" key="1">
    <source>
        <dbReference type="ARBA" id="ARBA00004141"/>
    </source>
</evidence>
<evidence type="ECO:0000313" key="7">
    <source>
        <dbReference type="EMBL" id="RID82219.1"/>
    </source>
</evidence>
<dbReference type="GO" id="GO:0016020">
    <property type="term" value="C:membrane"/>
    <property type="evidence" value="ECO:0007669"/>
    <property type="project" value="UniProtKB-SubCell"/>
</dbReference>
<evidence type="ECO:0000256" key="5">
    <source>
        <dbReference type="ARBA" id="ARBA00023600"/>
    </source>
</evidence>
<keyword evidence="2 6" id="KW-0812">Transmembrane</keyword>